<accession>A0ABS1BN71</accession>
<organism evidence="4 5">
    <name type="scientific">Pedobacter segetis</name>
    <dbReference type="NCBI Taxonomy" id="2793069"/>
    <lineage>
        <taxon>Bacteria</taxon>
        <taxon>Pseudomonadati</taxon>
        <taxon>Bacteroidota</taxon>
        <taxon>Sphingobacteriia</taxon>
        <taxon>Sphingobacteriales</taxon>
        <taxon>Sphingobacteriaceae</taxon>
        <taxon>Pedobacter</taxon>
    </lineage>
</organism>
<dbReference type="PROSITE" id="PS50294">
    <property type="entry name" value="WD_REPEATS_REGION"/>
    <property type="match status" value="3"/>
</dbReference>
<name>A0ABS1BN71_9SPHI</name>
<dbReference type="PROSITE" id="PS50082">
    <property type="entry name" value="WD_REPEATS_2"/>
    <property type="match status" value="4"/>
</dbReference>
<evidence type="ECO:0000313" key="5">
    <source>
        <dbReference type="Proteomes" id="UP000660024"/>
    </source>
</evidence>
<gene>
    <name evidence="4" type="ORF">I5M32_14555</name>
</gene>
<dbReference type="InterPro" id="IPR050844">
    <property type="entry name" value="Coatomer_complex_subunit"/>
</dbReference>
<feature type="repeat" description="WD" evidence="3">
    <location>
        <begin position="173"/>
        <end position="214"/>
    </location>
</feature>
<dbReference type="SMART" id="SM00320">
    <property type="entry name" value="WD40"/>
    <property type="match status" value="6"/>
</dbReference>
<comment type="caution">
    <text evidence="4">The sequence shown here is derived from an EMBL/GenBank/DDBJ whole genome shotgun (WGS) entry which is preliminary data.</text>
</comment>
<dbReference type="InterPro" id="IPR001680">
    <property type="entry name" value="WD40_rpt"/>
</dbReference>
<feature type="repeat" description="WD" evidence="3">
    <location>
        <begin position="263"/>
        <end position="301"/>
    </location>
</feature>
<dbReference type="InterPro" id="IPR020472">
    <property type="entry name" value="WD40_PAC1"/>
</dbReference>
<dbReference type="Gene3D" id="2.130.10.10">
    <property type="entry name" value="YVTN repeat-like/Quinoprotein amine dehydrogenase"/>
    <property type="match status" value="3"/>
</dbReference>
<dbReference type="Pfam" id="PF00400">
    <property type="entry name" value="WD40"/>
    <property type="match status" value="5"/>
</dbReference>
<keyword evidence="1 3" id="KW-0853">WD repeat</keyword>
<evidence type="ECO:0000313" key="4">
    <source>
        <dbReference type="EMBL" id="MBK0384186.1"/>
    </source>
</evidence>
<dbReference type="PRINTS" id="PR00320">
    <property type="entry name" value="GPROTEINBRPT"/>
</dbReference>
<evidence type="ECO:0000256" key="2">
    <source>
        <dbReference type="ARBA" id="ARBA00022737"/>
    </source>
</evidence>
<evidence type="ECO:0000256" key="1">
    <source>
        <dbReference type="ARBA" id="ARBA00022574"/>
    </source>
</evidence>
<dbReference type="Proteomes" id="UP000660024">
    <property type="component" value="Unassembled WGS sequence"/>
</dbReference>
<feature type="repeat" description="WD" evidence="3">
    <location>
        <begin position="215"/>
        <end position="256"/>
    </location>
</feature>
<dbReference type="EMBL" id="JAEHFY010000024">
    <property type="protein sequence ID" value="MBK0384186.1"/>
    <property type="molecule type" value="Genomic_DNA"/>
</dbReference>
<dbReference type="InterPro" id="IPR019775">
    <property type="entry name" value="WD40_repeat_CS"/>
</dbReference>
<keyword evidence="2" id="KW-0677">Repeat</keyword>
<sequence length="301" mass="33978">MKAKTLPGHGNPIYAVVAHPKLDLFYTAGNDKGIVEWDLISGLHTRVFNDVKTTVYSLTINHELNLLIAGCKDGSICFFDLESGKLTSFTKAGEAIFDLKYIANKKEIIASTDKGEVLILSPLTREIIHKFQSGNDKIRSLAYHEKLNLMVTVSNDEWIRIYALDDYTFVTQFRGHEKGVGSVAFTADGKFLITGGRDAHLKVWDINDWECKYSFAAHLFAIYQIAVHPNLPYFATASRDKSIKIWRTEDFSLYKNLSIDKAKEGHLLSVNDLCWSSDGNKLLSVGDDKMVKIWDFDELDN</sequence>
<keyword evidence="5" id="KW-1185">Reference proteome</keyword>
<dbReference type="PROSITE" id="PS00678">
    <property type="entry name" value="WD_REPEATS_1"/>
    <property type="match status" value="2"/>
</dbReference>
<dbReference type="PANTHER" id="PTHR19876:SF2">
    <property type="entry name" value="COATOMER SUBUNIT BETA"/>
    <property type="match status" value="1"/>
</dbReference>
<evidence type="ECO:0000256" key="3">
    <source>
        <dbReference type="PROSITE-ProRule" id="PRU00221"/>
    </source>
</evidence>
<dbReference type="SUPFAM" id="SSF50978">
    <property type="entry name" value="WD40 repeat-like"/>
    <property type="match status" value="1"/>
</dbReference>
<feature type="repeat" description="WD" evidence="3">
    <location>
        <begin position="6"/>
        <end position="47"/>
    </location>
</feature>
<proteinExistence type="predicted"/>
<protein>
    <submittedName>
        <fullName evidence="4">WD40 repeat domain-containing protein</fullName>
    </submittedName>
</protein>
<dbReference type="InterPro" id="IPR015943">
    <property type="entry name" value="WD40/YVTN_repeat-like_dom_sf"/>
</dbReference>
<dbReference type="CDD" id="cd00200">
    <property type="entry name" value="WD40"/>
    <property type="match status" value="1"/>
</dbReference>
<dbReference type="RefSeq" id="WP_200587660.1">
    <property type="nucleotide sequence ID" value="NZ_JAEHFY010000024.1"/>
</dbReference>
<dbReference type="PANTHER" id="PTHR19876">
    <property type="entry name" value="COATOMER"/>
    <property type="match status" value="1"/>
</dbReference>
<reference evidence="4 5" key="1">
    <citation type="submission" date="2020-12" db="EMBL/GenBank/DDBJ databases">
        <title>Bacterial novel species Pedobacter sp. SD-b isolated from soil.</title>
        <authorList>
            <person name="Jung H.-Y."/>
        </authorList>
    </citation>
    <scope>NUCLEOTIDE SEQUENCE [LARGE SCALE GENOMIC DNA]</scope>
    <source>
        <strain evidence="4 5">SD-b</strain>
    </source>
</reference>
<dbReference type="InterPro" id="IPR036322">
    <property type="entry name" value="WD40_repeat_dom_sf"/>
</dbReference>